<dbReference type="InterPro" id="IPR013785">
    <property type="entry name" value="Aldolase_TIM"/>
</dbReference>
<comment type="caution">
    <text evidence="4">The sequence shown here is derived from an EMBL/GenBank/DDBJ whole genome shotgun (WGS) entry which is preliminary data.</text>
</comment>
<dbReference type="InterPro" id="IPR001381">
    <property type="entry name" value="DHquinase_I"/>
</dbReference>
<gene>
    <name evidence="4" type="ORF">C8E97_3231</name>
</gene>
<reference evidence="4 5" key="1">
    <citation type="submission" date="2018-10" db="EMBL/GenBank/DDBJ databases">
        <title>Sequencing the genomes of 1000 actinobacteria strains.</title>
        <authorList>
            <person name="Klenk H.-P."/>
        </authorList>
    </citation>
    <scope>NUCLEOTIDE SEQUENCE [LARGE SCALE GENOMIC DNA]</scope>
    <source>
        <strain evidence="4 5">DSM 43800</strain>
    </source>
</reference>
<keyword evidence="5" id="KW-1185">Reference proteome</keyword>
<dbReference type="Proteomes" id="UP000282084">
    <property type="component" value="Unassembled WGS sequence"/>
</dbReference>
<dbReference type="CDD" id="cd01065">
    <property type="entry name" value="NAD_bind_Shikimate_DH"/>
    <property type="match status" value="1"/>
</dbReference>
<evidence type="ECO:0000256" key="1">
    <source>
        <dbReference type="ARBA" id="ARBA00004871"/>
    </source>
</evidence>
<dbReference type="InterPro" id="IPR013708">
    <property type="entry name" value="Shikimate_DH-bd_N"/>
</dbReference>
<dbReference type="GO" id="GO:0003855">
    <property type="term" value="F:3-dehydroquinate dehydratase activity"/>
    <property type="evidence" value="ECO:0007669"/>
    <property type="project" value="InterPro"/>
</dbReference>
<dbReference type="GO" id="GO:0009073">
    <property type="term" value="P:aromatic amino acid family biosynthetic process"/>
    <property type="evidence" value="ECO:0007669"/>
    <property type="project" value="UniProtKB-KW"/>
</dbReference>
<dbReference type="PANTHER" id="PTHR21089">
    <property type="entry name" value="SHIKIMATE DEHYDROGENASE"/>
    <property type="match status" value="1"/>
</dbReference>
<dbReference type="InterPro" id="IPR046346">
    <property type="entry name" value="Aminoacid_DH-like_N_sf"/>
</dbReference>
<accession>A0A495VZ14</accession>
<dbReference type="GO" id="GO:0019632">
    <property type="term" value="P:shikimate metabolic process"/>
    <property type="evidence" value="ECO:0007669"/>
    <property type="project" value="TreeGrafter"/>
</dbReference>
<dbReference type="InterPro" id="IPR022893">
    <property type="entry name" value="Shikimate_DH_fam"/>
</dbReference>
<evidence type="ECO:0000313" key="5">
    <source>
        <dbReference type="Proteomes" id="UP000282084"/>
    </source>
</evidence>
<name>A0A495VZ14_9PSEU</name>
<dbReference type="RefSeq" id="WP_147455135.1">
    <property type="nucleotide sequence ID" value="NZ_RBXO01000001.1"/>
</dbReference>
<dbReference type="PANTHER" id="PTHR21089:SF1">
    <property type="entry name" value="BIFUNCTIONAL 3-DEHYDROQUINATE DEHYDRATASE_SHIKIMATE DEHYDROGENASE, CHLOROPLASTIC"/>
    <property type="match status" value="1"/>
</dbReference>
<dbReference type="Gene3D" id="3.40.50.720">
    <property type="entry name" value="NAD(P)-binding Rossmann-like Domain"/>
    <property type="match status" value="1"/>
</dbReference>
<feature type="domain" description="Shikimate dehydrogenase substrate binding N-terminal" evidence="3">
    <location>
        <begin position="220"/>
        <end position="302"/>
    </location>
</feature>
<dbReference type="Gene3D" id="3.40.50.10860">
    <property type="entry name" value="Leucine Dehydrogenase, chain A, domain 1"/>
    <property type="match status" value="1"/>
</dbReference>
<dbReference type="GO" id="GO:0009423">
    <property type="term" value="P:chorismate biosynthetic process"/>
    <property type="evidence" value="ECO:0007669"/>
    <property type="project" value="TreeGrafter"/>
</dbReference>
<dbReference type="AlphaFoldDB" id="A0A495VZ14"/>
<keyword evidence="2" id="KW-0057">Aromatic amino acid biosynthesis</keyword>
<proteinExistence type="predicted"/>
<keyword evidence="2" id="KW-0028">Amino-acid biosynthesis</keyword>
<dbReference type="Gene3D" id="3.20.20.70">
    <property type="entry name" value="Aldolase class I"/>
    <property type="match status" value="1"/>
</dbReference>
<dbReference type="Pfam" id="PF08501">
    <property type="entry name" value="Shikimate_dh_N"/>
    <property type="match status" value="1"/>
</dbReference>
<protein>
    <submittedName>
        <fullName evidence="4">3-dehydroquinate dehydratase</fullName>
    </submittedName>
</protein>
<comment type="pathway">
    <text evidence="1">Metabolic intermediate biosynthesis; chorismate biosynthesis; chorismate from D-erythrose 4-phosphate and phosphoenolpyruvate: step 4/7.</text>
</comment>
<evidence type="ECO:0000313" key="4">
    <source>
        <dbReference type="EMBL" id="RKT54586.1"/>
    </source>
</evidence>
<dbReference type="EMBL" id="RBXO01000001">
    <property type="protein sequence ID" value="RKT54586.1"/>
    <property type="molecule type" value="Genomic_DNA"/>
</dbReference>
<sequence>MVWSPHGVTVCGVVTGPPDDSPPPVGVTALEVRADLVDDADAERWRRRFDGPVLYSLRGEATGGADTAPDDVRHARLLAAARHGDLVDLDVDRDRALLDDVPRHRRVVSAFPSTTDPAALRRLRDELLAVPARLRRLVLPADAAALAPALSAGTPRPDFTAFARGQAGAWTRVLAARWGARVAFGGLRPGDGTDGTPTAGQLLDEYHVRDLAEVDRLYGIIGGRAHRSLSPRLHNAGYRALGVPARYLPFTAVELPATAAALRAALAGVGLPLHGLTVTSPLKEAAFGIAAGGGAAARRCAAASLLVRRGDGWWAEVESAGVVAALRGHGVELRDRAVAVVGCGPSGRAAAVGLGLAGARVTLVNRDPVAGRRVADRFGLPFTPLARFRPADHSLLVSAVPVHDELLFTPSGPDTAVLDMVYADAETPLVAVARAAGLQVLDGRALLAAVGGDQFRAMTGRELPVEVAGAAVGRAVALR</sequence>
<dbReference type="SUPFAM" id="SSF51735">
    <property type="entry name" value="NAD(P)-binding Rossmann-fold domains"/>
    <property type="match status" value="1"/>
</dbReference>
<dbReference type="GO" id="GO:0004764">
    <property type="term" value="F:shikimate 3-dehydrogenase (NADP+) activity"/>
    <property type="evidence" value="ECO:0007669"/>
    <property type="project" value="InterPro"/>
</dbReference>
<dbReference type="InterPro" id="IPR036291">
    <property type="entry name" value="NAD(P)-bd_dom_sf"/>
</dbReference>
<dbReference type="SUPFAM" id="SSF51569">
    <property type="entry name" value="Aldolase"/>
    <property type="match status" value="1"/>
</dbReference>
<evidence type="ECO:0000259" key="3">
    <source>
        <dbReference type="Pfam" id="PF08501"/>
    </source>
</evidence>
<dbReference type="SUPFAM" id="SSF53223">
    <property type="entry name" value="Aminoacid dehydrogenase-like, N-terminal domain"/>
    <property type="match status" value="1"/>
</dbReference>
<dbReference type="OrthoDB" id="3654583at2"/>
<evidence type="ECO:0000256" key="2">
    <source>
        <dbReference type="ARBA" id="ARBA00023141"/>
    </source>
</evidence>
<dbReference type="Pfam" id="PF01487">
    <property type="entry name" value="DHquinase_I"/>
    <property type="match status" value="1"/>
</dbReference>
<organism evidence="4 5">
    <name type="scientific">Saccharothrix australiensis</name>
    <dbReference type="NCBI Taxonomy" id="2072"/>
    <lineage>
        <taxon>Bacteria</taxon>
        <taxon>Bacillati</taxon>
        <taxon>Actinomycetota</taxon>
        <taxon>Actinomycetes</taxon>
        <taxon>Pseudonocardiales</taxon>
        <taxon>Pseudonocardiaceae</taxon>
        <taxon>Saccharothrix</taxon>
    </lineage>
</organism>